<evidence type="ECO:0000313" key="7">
    <source>
        <dbReference type="Proteomes" id="UP001174208"/>
    </source>
</evidence>
<dbReference type="CDD" id="cd13956">
    <property type="entry name" value="PT_UbiA"/>
    <property type="match status" value="1"/>
</dbReference>
<comment type="caution">
    <text evidence="6">The sequence shown here is derived from an EMBL/GenBank/DDBJ whole genome shotgun (WGS) entry which is preliminary data.</text>
</comment>
<keyword evidence="4 5" id="KW-0472">Membrane</keyword>
<evidence type="ECO:0000313" key="6">
    <source>
        <dbReference type="EMBL" id="MDN4615167.1"/>
    </source>
</evidence>
<dbReference type="InterPro" id="IPR000537">
    <property type="entry name" value="UbiA_prenyltransferase"/>
</dbReference>
<comment type="subcellular location">
    <subcellularLocation>
        <location evidence="1">Membrane</location>
        <topology evidence="1">Multi-pass membrane protein</topology>
    </subcellularLocation>
</comment>
<dbReference type="Gene3D" id="1.10.357.140">
    <property type="entry name" value="UbiA prenyltransferase"/>
    <property type="match status" value="1"/>
</dbReference>
<dbReference type="Pfam" id="PF01040">
    <property type="entry name" value="UbiA"/>
    <property type="match status" value="1"/>
</dbReference>
<evidence type="ECO:0000256" key="5">
    <source>
        <dbReference type="SAM" id="Phobius"/>
    </source>
</evidence>
<dbReference type="EMBL" id="JAROCF010000001">
    <property type="protein sequence ID" value="MDN4615167.1"/>
    <property type="molecule type" value="Genomic_DNA"/>
</dbReference>
<evidence type="ECO:0000256" key="3">
    <source>
        <dbReference type="ARBA" id="ARBA00022989"/>
    </source>
</evidence>
<organism evidence="6 7">
    <name type="scientific">Leifsonia williamsii</name>
    <dbReference type="NCBI Taxonomy" id="3035919"/>
    <lineage>
        <taxon>Bacteria</taxon>
        <taxon>Bacillati</taxon>
        <taxon>Actinomycetota</taxon>
        <taxon>Actinomycetes</taxon>
        <taxon>Micrococcales</taxon>
        <taxon>Microbacteriaceae</taxon>
        <taxon>Leifsonia</taxon>
    </lineage>
</organism>
<keyword evidence="7" id="KW-1185">Reference proteome</keyword>
<protein>
    <submittedName>
        <fullName evidence="6">UbiA family prenyltransferase</fullName>
    </submittedName>
</protein>
<feature type="transmembrane region" description="Helical" evidence="5">
    <location>
        <begin position="203"/>
        <end position="223"/>
    </location>
</feature>
<accession>A0ABT8KF94</accession>
<sequence length="280" mass="28618">MATPVAKATSLLLASHPGPTVVVTVIATGVGLGLGYPPGRLLLLAVAVLLGQLSIGWSNDWLDAPRDRAVQRADKPAARGDISVSTVRASAFVALALAVVVTLLLGWAALLAHLVVIAGGWAYNLGLKSTVFSFVPFVVSFGALPAVATLGQEQPALAQPWVYAAGALLGVAAHVTNVLPDLEDDARTGIRGFPHMLGARRGGLVAFGCLAAATLLITFGPGFPVRPVLIVGLVLGLAAAITGVVLLLRRSPTRLLMQLVMACAVIDVVMLALAGQSVAV</sequence>
<name>A0ABT8KF94_9MICO</name>
<proteinExistence type="predicted"/>
<feature type="transmembrane region" description="Helical" evidence="5">
    <location>
        <begin position="130"/>
        <end position="149"/>
    </location>
</feature>
<keyword evidence="3 5" id="KW-1133">Transmembrane helix</keyword>
<feature type="transmembrane region" description="Helical" evidence="5">
    <location>
        <begin position="91"/>
        <end position="118"/>
    </location>
</feature>
<dbReference type="InterPro" id="IPR044878">
    <property type="entry name" value="UbiA_sf"/>
</dbReference>
<keyword evidence="2 5" id="KW-0812">Transmembrane</keyword>
<gene>
    <name evidence="6" type="ORF">P5G50_11985</name>
</gene>
<feature type="transmembrane region" description="Helical" evidence="5">
    <location>
        <begin position="229"/>
        <end position="248"/>
    </location>
</feature>
<dbReference type="RefSeq" id="WP_301208686.1">
    <property type="nucleotide sequence ID" value="NZ_JAROCF010000001.1"/>
</dbReference>
<feature type="transmembrane region" description="Helical" evidence="5">
    <location>
        <begin position="255"/>
        <end position="274"/>
    </location>
</feature>
<dbReference type="Proteomes" id="UP001174208">
    <property type="component" value="Unassembled WGS sequence"/>
</dbReference>
<evidence type="ECO:0000256" key="1">
    <source>
        <dbReference type="ARBA" id="ARBA00004141"/>
    </source>
</evidence>
<feature type="transmembrane region" description="Helical" evidence="5">
    <location>
        <begin position="161"/>
        <end position="182"/>
    </location>
</feature>
<reference evidence="6" key="1">
    <citation type="submission" date="2023-06" db="EMBL/GenBank/DDBJ databases">
        <title>MT1 and MT2 Draft Genomes of Novel Species.</title>
        <authorList>
            <person name="Venkateswaran K."/>
        </authorList>
    </citation>
    <scope>NUCLEOTIDE SEQUENCE</scope>
    <source>
        <strain evidence="6">F6_8S_P_1B</strain>
    </source>
</reference>
<feature type="transmembrane region" description="Helical" evidence="5">
    <location>
        <begin position="12"/>
        <end position="34"/>
    </location>
</feature>
<evidence type="ECO:0000256" key="2">
    <source>
        <dbReference type="ARBA" id="ARBA00022692"/>
    </source>
</evidence>
<evidence type="ECO:0000256" key="4">
    <source>
        <dbReference type="ARBA" id="ARBA00023136"/>
    </source>
</evidence>